<protein>
    <submittedName>
        <fullName evidence="1">Uncharacterized protein</fullName>
    </submittedName>
</protein>
<proteinExistence type="evidence at transcript level"/>
<name>Q5I7M2_AMMMO</name>
<dbReference type="AlphaFoldDB" id="Q5I7M2"/>
<evidence type="ECO:0000313" key="1">
    <source>
        <dbReference type="EMBL" id="AAW33980.1"/>
    </source>
</evidence>
<accession>Q5I7M2</accession>
<reference evidence="1" key="1">
    <citation type="submission" date="2004-12" db="EMBL/GenBank/DDBJ databases">
        <title>Identification of cold-induced genes from Ammopiptanthus mongolicus.</title>
        <authorList>
            <person name="Liu M."/>
            <person name="Shen X."/>
            <person name="Lu C."/>
            <person name="Yin W."/>
        </authorList>
    </citation>
    <scope>NUCLEOTIDE SEQUENCE</scope>
</reference>
<organism evidence="1">
    <name type="scientific">Ammopiptanthus mongolicus</name>
    <name type="common">Piptanthus mongolicus</name>
    <dbReference type="NCBI Taxonomy" id="126911"/>
    <lineage>
        <taxon>Eukaryota</taxon>
        <taxon>Viridiplantae</taxon>
        <taxon>Streptophyta</taxon>
        <taxon>Embryophyta</taxon>
        <taxon>Tracheophyta</taxon>
        <taxon>Spermatophyta</taxon>
        <taxon>Magnoliopsida</taxon>
        <taxon>eudicotyledons</taxon>
        <taxon>Gunneridae</taxon>
        <taxon>Pentapetalae</taxon>
        <taxon>rosids</taxon>
        <taxon>fabids</taxon>
        <taxon>Fabales</taxon>
        <taxon>Fabaceae</taxon>
        <taxon>Papilionoideae</taxon>
        <taxon>50 kb inversion clade</taxon>
        <taxon>genistoids sensu lato</taxon>
        <taxon>core genistoids</taxon>
        <taxon>Sophoreae</taxon>
        <taxon>Ammopiptanthus</taxon>
    </lineage>
</organism>
<dbReference type="EMBL" id="AY846363">
    <property type="protein sequence ID" value="AAW33980.1"/>
    <property type="molecule type" value="mRNA"/>
</dbReference>
<feature type="non-terminal residue" evidence="1">
    <location>
        <position position="1"/>
    </location>
</feature>
<sequence length="34" mass="4120">QKHLSIVKVSHSNFRRKHFKALNYEFSKTPLYSQ</sequence>